<reference evidence="1 2" key="1">
    <citation type="submission" date="2018-02" db="EMBL/GenBank/DDBJ databases">
        <title>Acetobacter orientalis genome.</title>
        <authorList>
            <person name="Nakashima N."/>
            <person name="Tamura T."/>
        </authorList>
    </citation>
    <scope>NUCLEOTIDE SEQUENCE [LARGE SCALE GENOMIC DNA]</scope>
    <source>
        <strain evidence="1 2">FAN1</strain>
    </source>
</reference>
<evidence type="ECO:0000313" key="1">
    <source>
        <dbReference type="EMBL" id="BBC80704.1"/>
    </source>
</evidence>
<dbReference type="KEGG" id="aot:AcetOri_orf03549"/>
<dbReference type="AlphaFoldDB" id="A0A2Z5ZIU5"/>
<evidence type="ECO:0000313" key="2">
    <source>
        <dbReference type="Proteomes" id="UP000270034"/>
    </source>
</evidence>
<accession>A0A2Z5ZIU5</accession>
<gene>
    <name evidence="1" type="ORF">AcetOrient_orf03549</name>
</gene>
<proteinExistence type="predicted"/>
<protein>
    <submittedName>
        <fullName evidence="1">Uncharacterized protein</fullName>
    </submittedName>
</protein>
<organism evidence="1 2">
    <name type="scientific">Acetobacter orientalis</name>
    <dbReference type="NCBI Taxonomy" id="146474"/>
    <lineage>
        <taxon>Bacteria</taxon>
        <taxon>Pseudomonadati</taxon>
        <taxon>Pseudomonadota</taxon>
        <taxon>Alphaproteobacteria</taxon>
        <taxon>Acetobacterales</taxon>
        <taxon>Acetobacteraceae</taxon>
        <taxon>Acetobacter</taxon>
    </lineage>
</organism>
<sequence>MPACAPPQQKTPNFFLLLGFLEKRSTTVLRFFVPSLGR</sequence>
<dbReference type="Proteomes" id="UP000270034">
    <property type="component" value="Chromosome"/>
</dbReference>
<dbReference type="EMBL" id="AP018515">
    <property type="protein sequence ID" value="BBC80704.1"/>
    <property type="molecule type" value="Genomic_DNA"/>
</dbReference>
<name>A0A2Z5ZIU5_9PROT</name>